<evidence type="ECO:0000256" key="3">
    <source>
        <dbReference type="ARBA" id="ARBA00023157"/>
    </source>
</evidence>
<dbReference type="InterPro" id="IPR047565">
    <property type="entry name" value="Alpha-macroglob_thiol-ester_cl"/>
</dbReference>
<dbReference type="SUPFAM" id="SSF48239">
    <property type="entry name" value="Terpenoid cyclases/Protein prenyltransferases"/>
    <property type="match status" value="1"/>
</dbReference>
<dbReference type="Pfam" id="PF07678">
    <property type="entry name" value="TED_complement"/>
    <property type="match status" value="1"/>
</dbReference>
<dbReference type="GO" id="GO:0005615">
    <property type="term" value="C:extracellular space"/>
    <property type="evidence" value="ECO:0007669"/>
    <property type="project" value="InterPro"/>
</dbReference>
<feature type="non-terminal residue" evidence="5">
    <location>
        <position position="1"/>
    </location>
</feature>
<accession>Q95VU0</accession>
<sequence length="174" mass="19957">DLLGPTLENLGYLVRLPSGCGEQDMLNFAPNVYILQYLNISNQTTPQLIIKATDYMSKGYQRELRYRREEGSRNQWLFVVPNTHSLRYDMNSHMANMIDGDNMAFVYSMSELSSATSCDEGFECYMEVLVKQYASELSNALSKEMELYDQVSEEEWEEVKPSSASRASIIVQMI</sequence>
<proteinExistence type="evidence at transcript level"/>
<reference evidence="5" key="1">
    <citation type="submission" date="2001-07" db="EMBL/GenBank/DDBJ databases">
        <title>Olfactory enriched transcripts are cell type specific markers in the lobster olfactory organ.</title>
        <authorList>
            <person name="McClintock T.S."/>
            <person name="Schweder D."/>
            <person name="Hollins B."/>
        </authorList>
    </citation>
    <scope>NUCLEOTIDE SEQUENCE</scope>
    <source>
        <tissue evidence="5">Olfactory organ</tissue>
    </source>
</reference>
<dbReference type="EMBL" id="AF405440">
    <property type="protein sequence ID" value="AAL04107.1"/>
    <property type="molecule type" value="mRNA"/>
</dbReference>
<keyword evidence="3" id="KW-1015">Disulfide bond</keyword>
<evidence type="ECO:0000256" key="2">
    <source>
        <dbReference type="ARBA" id="ARBA00022966"/>
    </source>
</evidence>
<feature type="non-terminal residue" evidence="5">
    <location>
        <position position="174"/>
    </location>
</feature>
<keyword evidence="1" id="KW-0732">Signal</keyword>
<dbReference type="InterPro" id="IPR011626">
    <property type="entry name" value="Alpha-macroglobulin_TED"/>
</dbReference>
<evidence type="ECO:0000313" key="5">
    <source>
        <dbReference type="EMBL" id="AAL04107.1"/>
    </source>
</evidence>
<dbReference type="InterPro" id="IPR019742">
    <property type="entry name" value="MacrogloblnA2_CS"/>
</dbReference>
<organism evidence="5">
    <name type="scientific">Homarus americanus</name>
    <name type="common">American lobster</name>
    <dbReference type="NCBI Taxonomy" id="6706"/>
    <lineage>
        <taxon>Eukaryota</taxon>
        <taxon>Metazoa</taxon>
        <taxon>Ecdysozoa</taxon>
        <taxon>Arthropoda</taxon>
        <taxon>Crustacea</taxon>
        <taxon>Multicrustacea</taxon>
        <taxon>Malacostraca</taxon>
        <taxon>Eumalacostraca</taxon>
        <taxon>Eucarida</taxon>
        <taxon>Decapoda</taxon>
        <taxon>Pleocyemata</taxon>
        <taxon>Astacidea</taxon>
        <taxon>Nephropoidea</taxon>
        <taxon>Nephropidae</taxon>
        <taxon>Homarus</taxon>
    </lineage>
</organism>
<feature type="domain" description="Alpha-macroglobulin-like TED" evidence="4">
    <location>
        <begin position="1"/>
        <end position="77"/>
    </location>
</feature>
<name>Q95VU0_HOMAM</name>
<dbReference type="PANTHER" id="PTHR11412">
    <property type="entry name" value="MACROGLOBULIN / COMPLEMENT"/>
    <property type="match status" value="1"/>
</dbReference>
<dbReference type="SMART" id="SM01419">
    <property type="entry name" value="Thiol-ester_cl"/>
    <property type="match status" value="1"/>
</dbReference>
<dbReference type="InterPro" id="IPR050473">
    <property type="entry name" value="A2M/Complement_sys"/>
</dbReference>
<dbReference type="InterPro" id="IPR008930">
    <property type="entry name" value="Terpenoid_cyclase/PrenylTrfase"/>
</dbReference>
<dbReference type="AlphaFoldDB" id="Q95VU0"/>
<dbReference type="PROSITE" id="PS00477">
    <property type="entry name" value="ALPHA_2_MACROGLOBULIN"/>
    <property type="match status" value="1"/>
</dbReference>
<dbReference type="PANTHER" id="PTHR11412:SF136">
    <property type="entry name" value="CD109 ANTIGEN"/>
    <property type="match status" value="1"/>
</dbReference>
<dbReference type="OrthoDB" id="5984008at2759"/>
<keyword evidence="2" id="KW-0882">Thioester bond</keyword>
<protein>
    <submittedName>
        <fullName evidence="5">Olfactory enriched transcipt 11.11</fullName>
    </submittedName>
</protein>
<evidence type="ECO:0000256" key="1">
    <source>
        <dbReference type="ARBA" id="ARBA00022729"/>
    </source>
</evidence>
<dbReference type="Gene3D" id="1.50.10.20">
    <property type="match status" value="1"/>
</dbReference>
<evidence type="ECO:0000259" key="4">
    <source>
        <dbReference type="Pfam" id="PF07678"/>
    </source>
</evidence>